<protein>
    <recommendedName>
        <fullName evidence="2">Methyltransferase type 11 domain-containing protein</fullName>
    </recommendedName>
</protein>
<name>A0A382PUU3_9ZZZZ</name>
<reference evidence="1" key="1">
    <citation type="submission" date="2018-05" db="EMBL/GenBank/DDBJ databases">
        <authorList>
            <person name="Lanie J.A."/>
            <person name="Ng W.-L."/>
            <person name="Kazmierczak K.M."/>
            <person name="Andrzejewski T.M."/>
            <person name="Davidsen T.M."/>
            <person name="Wayne K.J."/>
            <person name="Tettelin H."/>
            <person name="Glass J.I."/>
            <person name="Rusch D."/>
            <person name="Podicherti R."/>
            <person name="Tsui H.-C.T."/>
            <person name="Winkler M.E."/>
        </authorList>
    </citation>
    <scope>NUCLEOTIDE SEQUENCE</scope>
</reference>
<dbReference type="SUPFAM" id="SSF53335">
    <property type="entry name" value="S-adenosyl-L-methionine-dependent methyltransferases"/>
    <property type="match status" value="1"/>
</dbReference>
<accession>A0A382PUU3</accession>
<sequence length="178" mass="21114">MDQSKLDYYFENVWEPSPIDEWEYSGIQIVDKIKPHETVIDVGCGYNLFKDKIPNLLGIDPANDAADIRISLEHFLPDDKFDVALCLGSIHFGDVNRITNQIAKVVSILKNTSRIYWRCNPGHHDHDDDMCSQISFFPWNEEWMEHFADMFNYKINFMKNETHTTLDRHRLYSEWIRR</sequence>
<dbReference type="AlphaFoldDB" id="A0A382PUU3"/>
<dbReference type="EMBL" id="UINC01109944">
    <property type="protein sequence ID" value="SVC77119.1"/>
    <property type="molecule type" value="Genomic_DNA"/>
</dbReference>
<evidence type="ECO:0008006" key="2">
    <source>
        <dbReference type="Google" id="ProtNLM"/>
    </source>
</evidence>
<dbReference type="InterPro" id="IPR029063">
    <property type="entry name" value="SAM-dependent_MTases_sf"/>
</dbReference>
<organism evidence="1">
    <name type="scientific">marine metagenome</name>
    <dbReference type="NCBI Taxonomy" id="408172"/>
    <lineage>
        <taxon>unclassified sequences</taxon>
        <taxon>metagenomes</taxon>
        <taxon>ecological metagenomes</taxon>
    </lineage>
</organism>
<proteinExistence type="predicted"/>
<evidence type="ECO:0000313" key="1">
    <source>
        <dbReference type="EMBL" id="SVC77119.1"/>
    </source>
</evidence>
<dbReference type="Gene3D" id="3.40.50.150">
    <property type="entry name" value="Vaccinia Virus protein VP39"/>
    <property type="match status" value="1"/>
</dbReference>
<gene>
    <name evidence="1" type="ORF">METZ01_LOCUS329973</name>
</gene>